<gene>
    <name evidence="1" type="ORF">PGLA2088_LOCUS34388</name>
</gene>
<proteinExistence type="predicted"/>
<organism evidence="1 2">
    <name type="scientific">Polarella glacialis</name>
    <name type="common">Dinoflagellate</name>
    <dbReference type="NCBI Taxonomy" id="89957"/>
    <lineage>
        <taxon>Eukaryota</taxon>
        <taxon>Sar</taxon>
        <taxon>Alveolata</taxon>
        <taxon>Dinophyceae</taxon>
        <taxon>Suessiales</taxon>
        <taxon>Suessiaceae</taxon>
        <taxon>Polarella</taxon>
    </lineage>
</organism>
<comment type="caution">
    <text evidence="1">The sequence shown here is derived from an EMBL/GenBank/DDBJ whole genome shotgun (WGS) entry which is preliminary data.</text>
</comment>
<reference evidence="1" key="1">
    <citation type="submission" date="2021-02" db="EMBL/GenBank/DDBJ databases">
        <authorList>
            <person name="Dougan E. K."/>
            <person name="Rhodes N."/>
            <person name="Thang M."/>
            <person name="Chan C."/>
        </authorList>
    </citation>
    <scope>NUCLEOTIDE SEQUENCE</scope>
</reference>
<evidence type="ECO:0000313" key="1">
    <source>
        <dbReference type="EMBL" id="CAE8707080.1"/>
    </source>
</evidence>
<accession>A0A813KKC5</accession>
<evidence type="ECO:0000313" key="2">
    <source>
        <dbReference type="Proteomes" id="UP000626109"/>
    </source>
</evidence>
<dbReference type="Proteomes" id="UP000626109">
    <property type="component" value="Unassembled WGS sequence"/>
</dbReference>
<sequence length="106" mass="12223">MKGRWLREVSGDIHFFRPNFVTLSPEWRFRMTSVFVLPQFVTLSPEWYVSFVKISASELFDSSPELSLATDATRDPKLRRVIAAAARVRPLLRSLQQKQKIGDAVK</sequence>
<protein>
    <submittedName>
        <fullName evidence="1">Uncharacterized protein</fullName>
    </submittedName>
</protein>
<name>A0A813KKC5_POLGL</name>
<dbReference type="EMBL" id="CAJNNW010031321">
    <property type="protein sequence ID" value="CAE8707080.1"/>
    <property type="molecule type" value="Genomic_DNA"/>
</dbReference>
<dbReference type="AlphaFoldDB" id="A0A813KKC5"/>